<keyword evidence="2" id="KW-1185">Reference proteome</keyword>
<proteinExistence type="predicted"/>
<reference evidence="1" key="1">
    <citation type="journal article" date="2014" name="Int. J. Syst. Evol. Microbiol.">
        <title>Complete genome sequence of Corynebacterium casei LMG S-19264T (=DSM 44701T), isolated from a smear-ripened cheese.</title>
        <authorList>
            <consortium name="US DOE Joint Genome Institute (JGI-PGF)"/>
            <person name="Walter F."/>
            <person name="Albersmeier A."/>
            <person name="Kalinowski J."/>
            <person name="Ruckert C."/>
        </authorList>
    </citation>
    <scope>NUCLEOTIDE SEQUENCE</scope>
    <source>
        <strain evidence="1">JCM 15325</strain>
    </source>
</reference>
<dbReference type="RefSeq" id="WP_188802481.1">
    <property type="nucleotide sequence ID" value="NZ_BMOK01000005.1"/>
</dbReference>
<dbReference type="InterPro" id="IPR011256">
    <property type="entry name" value="Reg_factor_effector_dom_sf"/>
</dbReference>
<protein>
    <submittedName>
        <fullName evidence="1">DUF5085 domain-containing protein</fullName>
    </submittedName>
</protein>
<accession>A0A917S3A6</accession>
<dbReference type="AlphaFoldDB" id="A0A917S3A6"/>
<evidence type="ECO:0000313" key="2">
    <source>
        <dbReference type="Proteomes" id="UP000654670"/>
    </source>
</evidence>
<name>A0A917S3A6_9BACL</name>
<gene>
    <name evidence="1" type="ORF">GCM10007968_15100</name>
</gene>
<comment type="caution">
    <text evidence="1">The sequence shown here is derived from an EMBL/GenBank/DDBJ whole genome shotgun (WGS) entry which is preliminary data.</text>
</comment>
<dbReference type="EMBL" id="BMOK01000005">
    <property type="protein sequence ID" value="GGL51925.1"/>
    <property type="molecule type" value="Genomic_DNA"/>
</dbReference>
<sequence length="145" mass="17120">MVIENDSIELRNVVSGRYSLHYSQFPEALEDFCRILEEKNLTPTGTLFYSLNNVPVDEQMAVEMFAAVEENYVPEDDLLFFRSYFTVKNMIMTYYSGNIEKRTERAYAELLQFLEDNELEMASPFFHFFRGDLNFQYVELKVGIQ</sequence>
<dbReference type="Pfam" id="PF16895">
    <property type="entry name" value="DUF5085"/>
    <property type="match status" value="1"/>
</dbReference>
<organism evidence="1 2">
    <name type="scientific">Sporolactobacillus putidus</name>
    <dbReference type="NCBI Taxonomy" id="492735"/>
    <lineage>
        <taxon>Bacteria</taxon>
        <taxon>Bacillati</taxon>
        <taxon>Bacillota</taxon>
        <taxon>Bacilli</taxon>
        <taxon>Bacillales</taxon>
        <taxon>Sporolactobacillaceae</taxon>
        <taxon>Sporolactobacillus</taxon>
    </lineage>
</organism>
<reference evidence="1" key="2">
    <citation type="submission" date="2020-09" db="EMBL/GenBank/DDBJ databases">
        <authorList>
            <person name="Sun Q."/>
            <person name="Ohkuma M."/>
        </authorList>
    </citation>
    <scope>NUCLEOTIDE SEQUENCE</scope>
    <source>
        <strain evidence="1">JCM 15325</strain>
    </source>
</reference>
<dbReference type="Proteomes" id="UP000654670">
    <property type="component" value="Unassembled WGS sequence"/>
</dbReference>
<dbReference type="Gene3D" id="3.20.80.10">
    <property type="entry name" value="Regulatory factor, effector binding domain"/>
    <property type="match status" value="1"/>
</dbReference>
<dbReference type="InterPro" id="IPR031664">
    <property type="entry name" value="DUF5085"/>
</dbReference>
<evidence type="ECO:0000313" key="1">
    <source>
        <dbReference type="EMBL" id="GGL51925.1"/>
    </source>
</evidence>